<evidence type="ECO:0000256" key="1">
    <source>
        <dbReference type="ARBA" id="ARBA00022723"/>
    </source>
</evidence>
<name>A0A6A7Y5C6_9HYPH</name>
<keyword evidence="1" id="KW-0479">Metal-binding</keyword>
<feature type="domain" description="Zinc finger DksA/TraR C4-type" evidence="6">
    <location>
        <begin position="84"/>
        <end position="115"/>
    </location>
</feature>
<accession>A0A6A7Y5C6</accession>
<evidence type="ECO:0000256" key="2">
    <source>
        <dbReference type="ARBA" id="ARBA00022771"/>
    </source>
</evidence>
<dbReference type="Gene3D" id="1.20.120.910">
    <property type="entry name" value="DksA, coiled-coil domain"/>
    <property type="match status" value="1"/>
</dbReference>
<evidence type="ECO:0000259" key="6">
    <source>
        <dbReference type="Pfam" id="PF01258"/>
    </source>
</evidence>
<dbReference type="Pfam" id="PF01258">
    <property type="entry name" value="zf-dskA_traR"/>
    <property type="match status" value="1"/>
</dbReference>
<sequence length="122" mass="13440">MTRSAMWWPCRSSRGATRPRPRSRSSSGAIRPRPMSSSATGSPRSRRLSTVDEFDHAAALAETERELSIAAVRRRALPAEDGDGVCRGCGAPIEPARRAVQRGAHRCVECQEALELRARRGW</sequence>
<reference evidence="7 8" key="1">
    <citation type="submission" date="2019-09" db="EMBL/GenBank/DDBJ databases">
        <title>Segnochrobactrum spirostomi gen. nov., sp. nov., isolated from the ciliate Spirostomum cf. yagiui and description of a novel family, Segnochrobactraceae fam. nov. within the order Rhizobiales of the class Alphaproteobacteria.</title>
        <authorList>
            <person name="Akter S."/>
            <person name="Shazib S.U.A."/>
            <person name="Shin M.K."/>
        </authorList>
    </citation>
    <scope>NUCLEOTIDE SEQUENCE [LARGE SCALE GENOMIC DNA]</scope>
    <source>
        <strain evidence="7 8">Sp-1</strain>
    </source>
</reference>
<proteinExistence type="predicted"/>
<feature type="compositionally biased region" description="Low complexity" evidence="5">
    <location>
        <begin position="24"/>
        <end position="34"/>
    </location>
</feature>
<comment type="caution">
    <text evidence="7">The sequence shown here is derived from an EMBL/GenBank/DDBJ whole genome shotgun (WGS) entry which is preliminary data.</text>
</comment>
<dbReference type="InterPro" id="IPR000962">
    <property type="entry name" value="Znf_DskA_TraR"/>
</dbReference>
<dbReference type="PROSITE" id="PS51128">
    <property type="entry name" value="ZF_DKSA_2"/>
    <property type="match status" value="1"/>
</dbReference>
<protein>
    <recommendedName>
        <fullName evidence="6">Zinc finger DksA/TraR C4-type domain-containing protein</fullName>
    </recommendedName>
</protein>
<evidence type="ECO:0000313" key="8">
    <source>
        <dbReference type="Proteomes" id="UP000332515"/>
    </source>
</evidence>
<keyword evidence="8" id="KW-1185">Reference proteome</keyword>
<evidence type="ECO:0000256" key="3">
    <source>
        <dbReference type="ARBA" id="ARBA00022833"/>
    </source>
</evidence>
<dbReference type="SUPFAM" id="SSF57716">
    <property type="entry name" value="Glucocorticoid receptor-like (DNA-binding domain)"/>
    <property type="match status" value="1"/>
</dbReference>
<feature type="region of interest" description="Disordered" evidence="5">
    <location>
        <begin position="1"/>
        <end position="49"/>
    </location>
</feature>
<evidence type="ECO:0000256" key="5">
    <source>
        <dbReference type="SAM" id="MobiDB-lite"/>
    </source>
</evidence>
<feature type="zinc finger region" description="dksA C4-type" evidence="4">
    <location>
        <begin position="86"/>
        <end position="110"/>
    </location>
</feature>
<dbReference type="AlphaFoldDB" id="A0A6A7Y5C6"/>
<evidence type="ECO:0000256" key="4">
    <source>
        <dbReference type="PROSITE-ProRule" id="PRU00510"/>
    </source>
</evidence>
<keyword evidence="3" id="KW-0862">Zinc</keyword>
<gene>
    <name evidence="7" type="ORF">F0357_17455</name>
</gene>
<dbReference type="Proteomes" id="UP000332515">
    <property type="component" value="Unassembled WGS sequence"/>
</dbReference>
<dbReference type="EMBL" id="VWNA01000001">
    <property type="protein sequence ID" value="MQT14403.1"/>
    <property type="molecule type" value="Genomic_DNA"/>
</dbReference>
<dbReference type="GO" id="GO:0008270">
    <property type="term" value="F:zinc ion binding"/>
    <property type="evidence" value="ECO:0007669"/>
    <property type="project" value="UniProtKB-KW"/>
</dbReference>
<organism evidence="7 8">
    <name type="scientific">Segnochrobactrum spirostomi</name>
    <dbReference type="NCBI Taxonomy" id="2608987"/>
    <lineage>
        <taxon>Bacteria</taxon>
        <taxon>Pseudomonadati</taxon>
        <taxon>Pseudomonadota</taxon>
        <taxon>Alphaproteobacteria</taxon>
        <taxon>Hyphomicrobiales</taxon>
        <taxon>Segnochrobactraceae</taxon>
        <taxon>Segnochrobactrum</taxon>
    </lineage>
</organism>
<keyword evidence="2" id="KW-0863">Zinc-finger</keyword>
<evidence type="ECO:0000313" key="7">
    <source>
        <dbReference type="EMBL" id="MQT14403.1"/>
    </source>
</evidence>